<feature type="transmembrane region" description="Helical" evidence="7">
    <location>
        <begin position="46"/>
        <end position="62"/>
    </location>
</feature>
<dbReference type="EMBL" id="AJWN02000070">
    <property type="protein sequence ID" value="OEE60095.1"/>
    <property type="molecule type" value="Genomic_DNA"/>
</dbReference>
<accession>A0A1E5C3R6</accession>
<evidence type="ECO:0000256" key="6">
    <source>
        <dbReference type="ARBA" id="ARBA00023136"/>
    </source>
</evidence>
<organism evidence="9 10">
    <name type="scientific">Enterovibrio norvegicus FF-454</name>
    <dbReference type="NCBI Taxonomy" id="1185651"/>
    <lineage>
        <taxon>Bacteria</taxon>
        <taxon>Pseudomonadati</taxon>
        <taxon>Pseudomonadota</taxon>
        <taxon>Gammaproteobacteria</taxon>
        <taxon>Vibrionales</taxon>
        <taxon>Vibrionaceae</taxon>
        <taxon>Enterovibrio</taxon>
    </lineage>
</organism>
<dbReference type="AlphaFoldDB" id="A0A1E5C3R6"/>
<protein>
    <submittedName>
        <fullName evidence="9">Fucose 4-O-acetylase</fullName>
    </submittedName>
</protein>
<evidence type="ECO:0000313" key="9">
    <source>
        <dbReference type="EMBL" id="OEE60095.1"/>
    </source>
</evidence>
<feature type="transmembrane region" description="Helical" evidence="7">
    <location>
        <begin position="159"/>
        <end position="181"/>
    </location>
</feature>
<dbReference type="GO" id="GO:0005886">
    <property type="term" value="C:plasma membrane"/>
    <property type="evidence" value="ECO:0007669"/>
    <property type="project" value="UniProtKB-SubCell"/>
</dbReference>
<feature type="transmembrane region" description="Helical" evidence="7">
    <location>
        <begin position="134"/>
        <end position="152"/>
    </location>
</feature>
<keyword evidence="3" id="KW-1003">Cell membrane</keyword>
<dbReference type="Pfam" id="PF01757">
    <property type="entry name" value="Acyl_transf_3"/>
    <property type="match status" value="1"/>
</dbReference>
<keyword evidence="6 7" id="KW-0472">Membrane</keyword>
<comment type="similarity">
    <text evidence="2">Belongs to the acyltransferase 3 family.</text>
</comment>
<name>A0A1E5C3R6_9GAMM</name>
<feature type="transmembrane region" description="Helical" evidence="7">
    <location>
        <begin position="285"/>
        <end position="305"/>
    </location>
</feature>
<evidence type="ECO:0000256" key="5">
    <source>
        <dbReference type="ARBA" id="ARBA00022989"/>
    </source>
</evidence>
<dbReference type="InterPro" id="IPR002656">
    <property type="entry name" value="Acyl_transf_3_dom"/>
</dbReference>
<evidence type="ECO:0000256" key="1">
    <source>
        <dbReference type="ARBA" id="ARBA00004651"/>
    </source>
</evidence>
<evidence type="ECO:0000259" key="8">
    <source>
        <dbReference type="Pfam" id="PF01757"/>
    </source>
</evidence>
<keyword evidence="10" id="KW-1185">Reference proteome</keyword>
<comment type="caution">
    <text evidence="9">The sequence shown here is derived from an EMBL/GenBank/DDBJ whole genome shotgun (WGS) entry which is preliminary data.</text>
</comment>
<feature type="transmembrane region" description="Helical" evidence="7">
    <location>
        <begin position="248"/>
        <end position="264"/>
    </location>
</feature>
<feature type="transmembrane region" description="Helical" evidence="7">
    <location>
        <begin position="187"/>
        <end position="206"/>
    </location>
</feature>
<dbReference type="PANTHER" id="PTHR40074:SF2">
    <property type="entry name" value="O-ACETYLTRANSFERASE WECH"/>
    <property type="match status" value="1"/>
</dbReference>
<evidence type="ECO:0000256" key="7">
    <source>
        <dbReference type="SAM" id="Phobius"/>
    </source>
</evidence>
<dbReference type="PANTHER" id="PTHR40074">
    <property type="entry name" value="O-ACETYLTRANSFERASE WECH"/>
    <property type="match status" value="1"/>
</dbReference>
<feature type="domain" description="Acyltransferase 3" evidence="8">
    <location>
        <begin position="7"/>
        <end position="328"/>
    </location>
</feature>
<sequence>MSSARISSLEMGRLLAILAVIIIHAGPLRGDAYSQNINILSDVINQLSRFAVPFFFLLTGYFSQPKLTQAPSKTFSHYAKPLVAIWLAWSAIYLLIPFRFDVAMTEGYLAARIGYWNFLLDSPLNTLFEGGMVHLWYIPGLLCALGIIALLIRFKQQSLMVPLALGLYMWGLGAGSYQPIMEGEAPIFTRNGPFFSLLMVVAGFELRRRNITFSTKVSVAMFLGGLSLCLAEGALLSQYDIWMATHDFLLGTPIMAIGIFSLLLNHPTWGNSPVTFALSQRVLGVYVAHFVVMIVLFNVLGAFAIEGPVKDMLLAPLTVLLSFGLVFLLEKLPFTRFLVQMNNSKPHQIPRTKAA</sequence>
<feature type="transmembrane region" description="Helical" evidence="7">
    <location>
        <begin position="218"/>
        <end position="236"/>
    </location>
</feature>
<keyword evidence="4 7" id="KW-0812">Transmembrane</keyword>
<feature type="transmembrane region" description="Helical" evidence="7">
    <location>
        <begin position="82"/>
        <end position="100"/>
    </location>
</feature>
<evidence type="ECO:0000256" key="3">
    <source>
        <dbReference type="ARBA" id="ARBA00022475"/>
    </source>
</evidence>
<keyword evidence="5 7" id="KW-1133">Transmembrane helix</keyword>
<evidence type="ECO:0000256" key="4">
    <source>
        <dbReference type="ARBA" id="ARBA00022692"/>
    </source>
</evidence>
<comment type="subcellular location">
    <subcellularLocation>
        <location evidence="1">Cell membrane</location>
        <topology evidence="1">Multi-pass membrane protein</topology>
    </subcellularLocation>
</comment>
<dbReference type="Proteomes" id="UP000095039">
    <property type="component" value="Unassembled WGS sequence"/>
</dbReference>
<gene>
    <name evidence="9" type="ORF">A1OK_12340</name>
</gene>
<reference evidence="9 10" key="1">
    <citation type="journal article" date="2012" name="Science">
        <title>Ecological populations of bacteria act as socially cohesive units of antibiotic production and resistance.</title>
        <authorList>
            <person name="Cordero O.X."/>
            <person name="Wildschutte H."/>
            <person name="Kirkup B."/>
            <person name="Proehl S."/>
            <person name="Ngo L."/>
            <person name="Hussain F."/>
            <person name="Le Roux F."/>
            <person name="Mincer T."/>
            <person name="Polz M.F."/>
        </authorList>
    </citation>
    <scope>NUCLEOTIDE SEQUENCE [LARGE SCALE GENOMIC DNA]</scope>
    <source>
        <strain evidence="9 10">FF-454</strain>
    </source>
</reference>
<evidence type="ECO:0000256" key="2">
    <source>
        <dbReference type="ARBA" id="ARBA00007400"/>
    </source>
</evidence>
<dbReference type="GO" id="GO:0009246">
    <property type="term" value="P:enterobacterial common antigen biosynthetic process"/>
    <property type="evidence" value="ECO:0007669"/>
    <property type="project" value="TreeGrafter"/>
</dbReference>
<feature type="transmembrane region" description="Helical" evidence="7">
    <location>
        <begin position="311"/>
        <end position="329"/>
    </location>
</feature>
<evidence type="ECO:0000313" key="10">
    <source>
        <dbReference type="Proteomes" id="UP000095039"/>
    </source>
</evidence>
<proteinExistence type="inferred from homology"/>
<dbReference type="GO" id="GO:0016413">
    <property type="term" value="F:O-acetyltransferase activity"/>
    <property type="evidence" value="ECO:0007669"/>
    <property type="project" value="TreeGrafter"/>
</dbReference>
<dbReference type="RefSeq" id="WP_016962446.1">
    <property type="nucleotide sequence ID" value="NZ_AJWN02000070.1"/>
</dbReference>